<dbReference type="Gene3D" id="2.150.10.10">
    <property type="entry name" value="Serralysin-like metalloprotease, C-terminal"/>
    <property type="match status" value="2"/>
</dbReference>
<proteinExistence type="predicted"/>
<dbReference type="InterPro" id="IPR010566">
    <property type="entry name" value="Haemolys_ca-bd"/>
</dbReference>
<feature type="domain" description="Haemolysin-type calcium binding-related" evidence="3">
    <location>
        <begin position="17"/>
        <end position="61"/>
    </location>
</feature>
<dbReference type="PANTHER" id="PTHR38340">
    <property type="entry name" value="S-LAYER PROTEIN"/>
    <property type="match status" value="1"/>
</dbReference>
<evidence type="ECO:0000256" key="2">
    <source>
        <dbReference type="ARBA" id="ARBA00022525"/>
    </source>
</evidence>
<dbReference type="Pfam" id="PF00353">
    <property type="entry name" value="HemolysinCabind"/>
    <property type="match status" value="1"/>
</dbReference>
<accession>A0ABS1ELN0</accession>
<dbReference type="EMBL" id="JAENHN010000021">
    <property type="protein sequence ID" value="MBK1810258.1"/>
    <property type="molecule type" value="Genomic_DNA"/>
</dbReference>
<dbReference type="PANTHER" id="PTHR38340:SF1">
    <property type="entry name" value="S-LAYER PROTEIN"/>
    <property type="match status" value="1"/>
</dbReference>
<dbReference type="PROSITE" id="PS00330">
    <property type="entry name" value="HEMOLYSIN_CALCIUM"/>
    <property type="match status" value="2"/>
</dbReference>
<name>A0ABS1ELN0_9CLOT</name>
<evidence type="ECO:0000259" key="3">
    <source>
        <dbReference type="Pfam" id="PF06594"/>
    </source>
</evidence>
<dbReference type="Proteomes" id="UP000596739">
    <property type="component" value="Unassembled WGS sequence"/>
</dbReference>
<protein>
    <recommendedName>
        <fullName evidence="3">Haemolysin-type calcium binding-related domain-containing protein</fullName>
    </recommendedName>
</protein>
<organism evidence="4 5">
    <name type="scientific">Clostridium yunnanense</name>
    <dbReference type="NCBI Taxonomy" id="2800325"/>
    <lineage>
        <taxon>Bacteria</taxon>
        <taxon>Bacillati</taxon>
        <taxon>Bacillota</taxon>
        <taxon>Clostridia</taxon>
        <taxon>Eubacteriales</taxon>
        <taxon>Clostridiaceae</taxon>
        <taxon>Clostridium</taxon>
    </lineage>
</organism>
<keyword evidence="2" id="KW-0964">Secreted</keyword>
<comment type="subcellular location">
    <subcellularLocation>
        <location evidence="1">Secreted</location>
    </subcellularLocation>
</comment>
<comment type="caution">
    <text evidence="4">The sequence shown here is derived from an EMBL/GenBank/DDBJ whole genome shotgun (WGS) entry which is preliminary data.</text>
</comment>
<dbReference type="InterPro" id="IPR018511">
    <property type="entry name" value="Hemolysin-typ_Ca-bd_CS"/>
</dbReference>
<evidence type="ECO:0000256" key="1">
    <source>
        <dbReference type="ARBA" id="ARBA00004613"/>
    </source>
</evidence>
<sequence>MDDINDNEVVARRIGNDLELRVKNVDGSLTGDKAVVTGYFNYGTYALDKIQFANGAVWDIAKVKSVVVPDIDGTENDDTINGFWDLNNVLRGNGGNDTLNGAGYNDALYGGKGNDKLNGSDGNDVLDGGEGSDSLNGGYGADTYIFKKGYGVDTINNYTYYDYSGDIDILKM</sequence>
<dbReference type="RefSeq" id="WP_274600940.1">
    <property type="nucleotide sequence ID" value="NZ_JAENHN010000021.1"/>
</dbReference>
<reference evidence="5" key="1">
    <citation type="submission" date="2021-01" db="EMBL/GenBank/DDBJ databases">
        <title>Genome public.</title>
        <authorList>
            <person name="Liu C."/>
            <person name="Sun Q."/>
        </authorList>
    </citation>
    <scope>NUCLEOTIDE SEQUENCE [LARGE SCALE GENOMIC DNA]</scope>
    <source>
        <strain evidence="5">YIM B02505</strain>
    </source>
</reference>
<dbReference type="InterPro" id="IPR011049">
    <property type="entry name" value="Serralysin-like_metalloprot_C"/>
</dbReference>
<dbReference type="Pfam" id="PF06594">
    <property type="entry name" value="HCBP_related"/>
    <property type="match status" value="1"/>
</dbReference>
<dbReference type="InterPro" id="IPR050557">
    <property type="entry name" value="RTX_toxin/Mannuronan_C5-epim"/>
</dbReference>
<evidence type="ECO:0000313" key="4">
    <source>
        <dbReference type="EMBL" id="MBK1810258.1"/>
    </source>
</evidence>
<keyword evidence="5" id="KW-1185">Reference proteome</keyword>
<dbReference type="SUPFAM" id="SSF51120">
    <property type="entry name" value="beta-Roll"/>
    <property type="match status" value="1"/>
</dbReference>
<dbReference type="InterPro" id="IPR001343">
    <property type="entry name" value="Hemolysn_Ca-bd"/>
</dbReference>
<gene>
    <name evidence="4" type="ORF">JHL18_06375</name>
</gene>
<dbReference type="PRINTS" id="PR00313">
    <property type="entry name" value="CABNDNGRPT"/>
</dbReference>
<feature type="non-terminal residue" evidence="4">
    <location>
        <position position="172"/>
    </location>
</feature>
<evidence type="ECO:0000313" key="5">
    <source>
        <dbReference type="Proteomes" id="UP000596739"/>
    </source>
</evidence>